<evidence type="ECO:0000256" key="1">
    <source>
        <dbReference type="SAM" id="Phobius"/>
    </source>
</evidence>
<dbReference type="AlphaFoldDB" id="A0A2S6GEK0"/>
<gene>
    <name evidence="2" type="ORF">B0F88_1325</name>
</gene>
<keyword evidence="3" id="KW-1185">Reference proteome</keyword>
<keyword evidence="1" id="KW-1133">Transmembrane helix</keyword>
<dbReference type="Proteomes" id="UP000238071">
    <property type="component" value="Unassembled WGS sequence"/>
</dbReference>
<sequence>MNLKERFRLSRFISGEKAVDEPVTLNHRRIFILPTQRGLGFAVLIALLLLIAFVYNNNLAYMLAFLLASVFFVTILHSYKSLSGLVVQKGRSKAVFAGKAAGFEIHINNPGDMERRQIHIKLQDSQSLTMQPQSTAHITLYSITRQRGWHEAGTVTVSSTFPLGLFRTWSPIRFNLKALVYPKPAHLEIPFPVTPSAQGQQGFSRKSGDDFYGLQQYQSGDPIKHIHWKAFAKGLGAFSKQYGGEDSAQIRLDYELAPGHDVEQRLSQLCRWVVDAEQTGISYGFSLPGLKLPPDNGPAHYRKCLEALALFR</sequence>
<dbReference type="RefSeq" id="WP_104425492.1">
    <property type="nucleotide sequence ID" value="NZ_PTIY01000032.1"/>
</dbReference>
<dbReference type="EMBL" id="PTIY01000032">
    <property type="protein sequence ID" value="PPK63658.1"/>
    <property type="molecule type" value="Genomic_DNA"/>
</dbReference>
<comment type="caution">
    <text evidence="2">The sequence shown here is derived from an EMBL/GenBank/DDBJ whole genome shotgun (WGS) entry which is preliminary data.</text>
</comment>
<name>A0A2S6GEK0_9GAMM</name>
<proteinExistence type="predicted"/>
<keyword evidence="1" id="KW-0812">Transmembrane</keyword>
<dbReference type="PANTHER" id="PTHR34351">
    <property type="entry name" value="SLR1927 PROTEIN-RELATED"/>
    <property type="match status" value="1"/>
</dbReference>
<feature type="transmembrane region" description="Helical" evidence="1">
    <location>
        <begin position="38"/>
        <end position="55"/>
    </location>
</feature>
<reference evidence="2 3" key="1">
    <citation type="submission" date="2018-02" db="EMBL/GenBank/DDBJ databases">
        <title>Subsurface microbial communities from deep shales in Ohio and West Virginia, USA.</title>
        <authorList>
            <person name="Wrighton K."/>
        </authorList>
    </citation>
    <scope>NUCLEOTIDE SEQUENCE [LARGE SCALE GENOMIC DNA]</scope>
    <source>
        <strain evidence="2 3">OWC-G53F</strain>
    </source>
</reference>
<dbReference type="OrthoDB" id="5298497at2"/>
<accession>A0A2S6GEK0</accession>
<feature type="transmembrane region" description="Helical" evidence="1">
    <location>
        <begin position="61"/>
        <end position="79"/>
    </location>
</feature>
<keyword evidence="1" id="KW-0472">Membrane</keyword>
<organism evidence="2 3">
    <name type="scientific">Methylobacter tundripaludum</name>
    <dbReference type="NCBI Taxonomy" id="173365"/>
    <lineage>
        <taxon>Bacteria</taxon>
        <taxon>Pseudomonadati</taxon>
        <taxon>Pseudomonadota</taxon>
        <taxon>Gammaproteobacteria</taxon>
        <taxon>Methylococcales</taxon>
        <taxon>Methylococcaceae</taxon>
        <taxon>Methylobacter</taxon>
    </lineage>
</organism>
<evidence type="ECO:0000313" key="2">
    <source>
        <dbReference type="EMBL" id="PPK63658.1"/>
    </source>
</evidence>
<protein>
    <submittedName>
        <fullName evidence="2">Uncharacterized protein (DUF58 family)</fullName>
    </submittedName>
</protein>
<dbReference type="PANTHER" id="PTHR34351:SF1">
    <property type="entry name" value="SLR1927 PROTEIN"/>
    <property type="match status" value="1"/>
</dbReference>
<evidence type="ECO:0000313" key="3">
    <source>
        <dbReference type="Proteomes" id="UP000238071"/>
    </source>
</evidence>